<dbReference type="EMBL" id="UAPQ01000008">
    <property type="protein sequence ID" value="SPT53910.1"/>
    <property type="molecule type" value="Genomic_DNA"/>
</dbReference>
<evidence type="ECO:0000259" key="8">
    <source>
        <dbReference type="PROSITE" id="PS51705"/>
    </source>
</evidence>
<dbReference type="InterPro" id="IPR032305">
    <property type="entry name" value="GTP-bd_M"/>
</dbReference>
<keyword evidence="10" id="KW-1185">Reference proteome</keyword>
<feature type="compositionally biased region" description="Low complexity" evidence="7">
    <location>
        <begin position="110"/>
        <end position="127"/>
    </location>
</feature>
<dbReference type="InterPro" id="IPR030394">
    <property type="entry name" value="G_HFLX_dom"/>
</dbReference>
<keyword evidence="3" id="KW-0460">Magnesium</keyword>
<proteinExistence type="inferred from homology"/>
<gene>
    <name evidence="5 9" type="primary">hflX</name>
    <name evidence="9" type="ORF">NCTC11535_01602</name>
</gene>
<keyword evidence="2 5" id="KW-0547">Nucleotide-binding</keyword>
<reference evidence="9 10" key="1">
    <citation type="submission" date="2018-06" db="EMBL/GenBank/DDBJ databases">
        <authorList>
            <consortium name="Pathogen Informatics"/>
            <person name="Doyle S."/>
        </authorList>
    </citation>
    <scope>NUCLEOTIDE SEQUENCE [LARGE SCALE GENOMIC DNA]</scope>
    <source>
        <strain evidence="9 10">NCTC11535</strain>
    </source>
</reference>
<protein>
    <recommendedName>
        <fullName evidence="5">GTPase HflX</fullName>
    </recommendedName>
    <alternativeName>
        <fullName evidence="5">GTP-binding protein HflX</fullName>
    </alternativeName>
</protein>
<feature type="compositionally biased region" description="Polar residues" evidence="7">
    <location>
        <begin position="99"/>
        <end position="109"/>
    </location>
</feature>
<dbReference type="Gene3D" id="3.40.50.11060">
    <property type="entry name" value="GTPase HflX, N-terminal domain"/>
    <property type="match status" value="1"/>
</dbReference>
<dbReference type="Gene3D" id="6.10.250.2860">
    <property type="match status" value="1"/>
</dbReference>
<evidence type="ECO:0000313" key="9">
    <source>
        <dbReference type="EMBL" id="SPT53910.1"/>
    </source>
</evidence>
<comment type="subunit">
    <text evidence="5">Monomer. Associates with the 50S ribosomal subunit.</text>
</comment>
<evidence type="ECO:0000313" key="10">
    <source>
        <dbReference type="Proteomes" id="UP000250006"/>
    </source>
</evidence>
<feature type="compositionally biased region" description="Gly residues" evidence="7">
    <location>
        <begin position="349"/>
        <end position="360"/>
    </location>
</feature>
<dbReference type="PANTHER" id="PTHR10229">
    <property type="entry name" value="GTP-BINDING PROTEIN HFLX"/>
    <property type="match status" value="1"/>
</dbReference>
<name>A0ABY1VP62_9ACTO</name>
<feature type="domain" description="Hflx-type G" evidence="8">
    <location>
        <begin position="404"/>
        <end position="570"/>
    </location>
</feature>
<evidence type="ECO:0000256" key="1">
    <source>
        <dbReference type="ARBA" id="ARBA00022723"/>
    </source>
</evidence>
<keyword evidence="5" id="KW-0963">Cytoplasm</keyword>
<dbReference type="InterPro" id="IPR025121">
    <property type="entry name" value="GTPase_HflX_N"/>
</dbReference>
<keyword evidence="4 5" id="KW-0342">GTP-binding</keyword>
<evidence type="ECO:0000256" key="2">
    <source>
        <dbReference type="ARBA" id="ARBA00022741"/>
    </source>
</evidence>
<comment type="function">
    <text evidence="5">GTPase that associates with the 50S ribosomal subunit and may have a role during protein synthesis or ribosome biogenesis.</text>
</comment>
<dbReference type="Gene3D" id="3.40.50.300">
    <property type="entry name" value="P-loop containing nucleotide triphosphate hydrolases"/>
    <property type="match status" value="1"/>
</dbReference>
<dbReference type="Pfam" id="PF13167">
    <property type="entry name" value="GTP-bdg_N"/>
    <property type="match status" value="1"/>
</dbReference>
<comment type="caution">
    <text evidence="9">The sequence shown here is derived from an EMBL/GenBank/DDBJ whole genome shotgun (WGS) entry which is preliminary data.</text>
</comment>
<evidence type="ECO:0000256" key="7">
    <source>
        <dbReference type="SAM" id="MobiDB-lite"/>
    </source>
</evidence>
<sequence>MSRAGSEHGPQREGGEGQRCVWAIGLAHKQSLASPVRQVAGPTLARWARRRYDAAHVEPPYALSRERRRAKTPNQNRPQCGSVEPRSGPPHAYAKDPFLTNQSINPQSVSADPGAAPDSVAAPSAAPTAEDIVSRILSRQGTALASTAGEHEHRELSDDGALEREARAGTRRVASLSTELEDVSEVEYRQIRLEKVVLVGLDLPQATGASASVLDAADAQDAATSLAELAALAETAGSEVLDALIQKRDHPDPATYLGSGKAKELAEMVRAAGADTVIVDSELAPSQRRALEDTVGVKVVDRTALILDIFAQHAKSREGKAQVELAQLEYLLPRLRGWGESMSRQAGGRVAGGQGIGSRGPGETKIELDRRRIRDRMAKLRREIKAMASSREVKRGSRRRGPIPSVAIAGYTNAGKSSLMNALTDAGLLVQDALFATLDPTVRRAETADGRVYTLTDTVGFVRNLPHGLIEAFRSTLEEVAGADLVLHVVDAAHPAPLAQIAAVRQVLTDIPGALEVPELLVLNKADLADAVTLAALRTRLPGAAIVSAHTGEGIAELEERIAQLLPRPNVQVDLVVPYSRGDLVSRFHADGEIDAVEYEEAGTRLRGRVDAALAAELQSAAAEVSAMRVAEAEQLA</sequence>
<dbReference type="InterPro" id="IPR006073">
    <property type="entry name" value="GTP-bd"/>
</dbReference>
<evidence type="ECO:0000256" key="5">
    <source>
        <dbReference type="HAMAP-Rule" id="MF_00900"/>
    </source>
</evidence>
<dbReference type="SUPFAM" id="SSF52540">
    <property type="entry name" value="P-loop containing nucleoside triphosphate hydrolases"/>
    <property type="match status" value="1"/>
</dbReference>
<organism evidence="9 10">
    <name type="scientific">Actinomyces bovis</name>
    <dbReference type="NCBI Taxonomy" id="1658"/>
    <lineage>
        <taxon>Bacteria</taxon>
        <taxon>Bacillati</taxon>
        <taxon>Actinomycetota</taxon>
        <taxon>Actinomycetes</taxon>
        <taxon>Actinomycetales</taxon>
        <taxon>Actinomycetaceae</taxon>
        <taxon>Actinomyces</taxon>
    </lineage>
</organism>
<comment type="similarity">
    <text evidence="5">Belongs to the TRAFAC class OBG-HflX-like GTPase superfamily. HflX GTPase family.</text>
</comment>
<dbReference type="Proteomes" id="UP000250006">
    <property type="component" value="Unassembled WGS sequence"/>
</dbReference>
<feature type="region of interest" description="Disordered" evidence="7">
    <location>
        <begin position="55"/>
        <end position="127"/>
    </location>
</feature>
<dbReference type="PRINTS" id="PR00326">
    <property type="entry name" value="GTP1OBG"/>
</dbReference>
<dbReference type="CDD" id="cd01878">
    <property type="entry name" value="HflX"/>
    <property type="match status" value="1"/>
</dbReference>
<dbReference type="Pfam" id="PF01926">
    <property type="entry name" value="MMR_HSR1"/>
    <property type="match status" value="1"/>
</dbReference>
<dbReference type="InterPro" id="IPR042108">
    <property type="entry name" value="GTPase_HflX_N_sf"/>
</dbReference>
<feature type="coiled-coil region" evidence="6">
    <location>
        <begin position="363"/>
        <end position="390"/>
    </location>
</feature>
<dbReference type="Pfam" id="PF16360">
    <property type="entry name" value="GTP-bdg_M"/>
    <property type="match status" value="1"/>
</dbReference>
<keyword evidence="6" id="KW-0175">Coiled coil</keyword>
<dbReference type="NCBIfam" id="TIGR03156">
    <property type="entry name" value="GTP_HflX"/>
    <property type="match status" value="1"/>
</dbReference>
<dbReference type="PANTHER" id="PTHR10229:SF0">
    <property type="entry name" value="GTP-BINDING PROTEIN 6-RELATED"/>
    <property type="match status" value="1"/>
</dbReference>
<dbReference type="InterPro" id="IPR027417">
    <property type="entry name" value="P-loop_NTPase"/>
</dbReference>
<dbReference type="InterPro" id="IPR016496">
    <property type="entry name" value="GTPase_HflX"/>
</dbReference>
<feature type="region of interest" description="Disordered" evidence="7">
    <location>
        <begin position="344"/>
        <end position="363"/>
    </location>
</feature>
<evidence type="ECO:0000256" key="6">
    <source>
        <dbReference type="SAM" id="Coils"/>
    </source>
</evidence>
<comment type="subcellular location">
    <subcellularLocation>
        <location evidence="5">Cytoplasm</location>
    </subcellularLocation>
    <text evidence="5">May associate with membranes.</text>
</comment>
<evidence type="ECO:0000256" key="3">
    <source>
        <dbReference type="ARBA" id="ARBA00022842"/>
    </source>
</evidence>
<dbReference type="PROSITE" id="PS51705">
    <property type="entry name" value="G_HFLX"/>
    <property type="match status" value="1"/>
</dbReference>
<accession>A0ABY1VP62</accession>
<keyword evidence="1" id="KW-0479">Metal-binding</keyword>
<dbReference type="HAMAP" id="MF_00900">
    <property type="entry name" value="GTPase_HflX"/>
    <property type="match status" value="1"/>
</dbReference>
<evidence type="ECO:0000256" key="4">
    <source>
        <dbReference type="ARBA" id="ARBA00023134"/>
    </source>
</evidence>